<keyword evidence="5" id="KW-0969">Cilium</keyword>
<keyword evidence="5" id="KW-0966">Cell projection</keyword>
<reference evidence="5 6" key="1">
    <citation type="submission" date="2014-01" db="EMBL/GenBank/DDBJ databases">
        <title>Full genme sequencing of cellulolytic bacterium Gynuella sunshinyii YC6258T gen. nov., sp. nov.</title>
        <authorList>
            <person name="Khan H."/>
            <person name="Chung E.J."/>
            <person name="Chung Y.R."/>
        </authorList>
    </citation>
    <scope>NUCLEOTIDE SEQUENCE [LARGE SCALE GENOMIC DNA]</scope>
    <source>
        <strain evidence="5 6">YC6258</strain>
    </source>
</reference>
<feature type="coiled-coil region" evidence="2">
    <location>
        <begin position="35"/>
        <end position="240"/>
    </location>
</feature>
<dbReference type="PANTHER" id="PTHR30329">
    <property type="entry name" value="STATOR ELEMENT OF FLAGELLAR MOTOR COMPLEX"/>
    <property type="match status" value="1"/>
</dbReference>
<evidence type="ECO:0000313" key="6">
    <source>
        <dbReference type="Proteomes" id="UP000032266"/>
    </source>
</evidence>
<feature type="transmembrane region" description="Helical" evidence="3">
    <location>
        <begin position="15"/>
        <end position="35"/>
    </location>
</feature>
<keyword evidence="5" id="KW-0282">Flagellum</keyword>
<organism evidence="5 6">
    <name type="scientific">Gynuella sunshinyii YC6258</name>
    <dbReference type="NCBI Taxonomy" id="1445510"/>
    <lineage>
        <taxon>Bacteria</taxon>
        <taxon>Pseudomonadati</taxon>
        <taxon>Pseudomonadota</taxon>
        <taxon>Gammaproteobacteria</taxon>
        <taxon>Oceanospirillales</taxon>
        <taxon>Saccharospirillaceae</taxon>
        <taxon>Gynuella</taxon>
    </lineage>
</organism>
<keyword evidence="6" id="KW-1185">Reference proteome</keyword>
<evidence type="ECO:0000256" key="2">
    <source>
        <dbReference type="SAM" id="Coils"/>
    </source>
</evidence>
<dbReference type="OrthoDB" id="9815217at2"/>
<keyword evidence="3" id="KW-0812">Transmembrane</keyword>
<protein>
    <submittedName>
        <fullName evidence="5">Flagellar motor protein</fullName>
    </submittedName>
</protein>
<dbReference type="HOGENOM" id="CLU_780468_0_0_6"/>
<keyword evidence="2" id="KW-0175">Coiled coil</keyword>
<dbReference type="EMBL" id="CP007142">
    <property type="protein sequence ID" value="AJQ97402.1"/>
    <property type="molecule type" value="Genomic_DNA"/>
</dbReference>
<dbReference type="KEGG" id="gsn:YC6258_05372"/>
<dbReference type="InterPro" id="IPR036737">
    <property type="entry name" value="OmpA-like_sf"/>
</dbReference>
<dbReference type="STRING" id="1445510.YC6258_05372"/>
<dbReference type="PATRIC" id="fig|1445510.3.peg.5332"/>
<dbReference type="RefSeq" id="WP_052830547.1">
    <property type="nucleotide sequence ID" value="NZ_CP007142.1"/>
</dbReference>
<feature type="domain" description="OmpA-like" evidence="4">
    <location>
        <begin position="243"/>
        <end position="367"/>
    </location>
</feature>
<dbReference type="AlphaFoldDB" id="A0A0C5VRY3"/>
<dbReference type="InterPro" id="IPR050330">
    <property type="entry name" value="Bact_OuterMem_StrucFunc"/>
</dbReference>
<gene>
    <name evidence="5" type="ORF">YC6258_05372</name>
</gene>
<evidence type="ECO:0000256" key="1">
    <source>
        <dbReference type="PROSITE-ProRule" id="PRU00473"/>
    </source>
</evidence>
<evidence type="ECO:0000259" key="4">
    <source>
        <dbReference type="PROSITE" id="PS51123"/>
    </source>
</evidence>
<dbReference type="SUPFAM" id="SSF57997">
    <property type="entry name" value="Tropomyosin"/>
    <property type="match status" value="1"/>
</dbReference>
<keyword evidence="1 3" id="KW-0472">Membrane</keyword>
<dbReference type="CDD" id="cd07185">
    <property type="entry name" value="OmpA_C-like"/>
    <property type="match status" value="1"/>
</dbReference>
<dbReference type="PROSITE" id="PS51123">
    <property type="entry name" value="OMPA_2"/>
    <property type="match status" value="1"/>
</dbReference>
<dbReference type="PANTHER" id="PTHR30329:SF21">
    <property type="entry name" value="LIPOPROTEIN YIAD-RELATED"/>
    <property type="match status" value="1"/>
</dbReference>
<dbReference type="SUPFAM" id="SSF103088">
    <property type="entry name" value="OmpA-like"/>
    <property type="match status" value="1"/>
</dbReference>
<proteinExistence type="predicted"/>
<dbReference type="InterPro" id="IPR006665">
    <property type="entry name" value="OmpA-like"/>
</dbReference>
<dbReference type="Gene3D" id="3.30.1330.60">
    <property type="entry name" value="OmpA-like domain"/>
    <property type="match status" value="1"/>
</dbReference>
<keyword evidence="3" id="KW-1133">Transmembrane helix</keyword>
<evidence type="ECO:0000313" key="5">
    <source>
        <dbReference type="EMBL" id="AJQ97402.1"/>
    </source>
</evidence>
<evidence type="ECO:0000256" key="3">
    <source>
        <dbReference type="SAM" id="Phobius"/>
    </source>
</evidence>
<dbReference type="Proteomes" id="UP000032266">
    <property type="component" value="Chromosome"/>
</dbReference>
<name>A0A0C5VRY3_9GAMM</name>
<dbReference type="GO" id="GO:0016020">
    <property type="term" value="C:membrane"/>
    <property type="evidence" value="ECO:0007669"/>
    <property type="project" value="UniProtKB-UniRule"/>
</dbReference>
<sequence>MVAEQENRPSNGLTWVTWLFVVLFFITAGTGYYFFAQQQHRIQVLQQAVEQANDKVTNLSEQLRASNLQQESLRQEAEFANRTNTTQRQQLSEFEQKLTELREERDRLETVNREQLNELNDRKRQLDLALSNVTSANRKVEEYQQQLAALQNNLTGTQQRLQALSGELTAKQASLMELSSIEDQYHAAREQLALQQAQNEDYTATISQLEDQLKREGKAMDQLEQKLNRISDEKETLVSKLRDGTTVIKLPEKILFASGSADLNAKGEKTLRLVAEALSSFPDHMISIQGHTDGRAITSRLRDHYPSNWELSSARASAAVRVLLDAGLDKSRLQAVGYADTRPLVDEKNDDDRANNRRIEIYLVPVPVNTRELVNTKDD</sequence>
<dbReference type="Pfam" id="PF00691">
    <property type="entry name" value="OmpA"/>
    <property type="match status" value="1"/>
</dbReference>
<accession>A0A0C5VRY3</accession>